<name>A0A8H7CU07_9AGAR</name>
<organism evidence="1 2">
    <name type="scientific">Mycena sanguinolenta</name>
    <dbReference type="NCBI Taxonomy" id="230812"/>
    <lineage>
        <taxon>Eukaryota</taxon>
        <taxon>Fungi</taxon>
        <taxon>Dikarya</taxon>
        <taxon>Basidiomycota</taxon>
        <taxon>Agaricomycotina</taxon>
        <taxon>Agaricomycetes</taxon>
        <taxon>Agaricomycetidae</taxon>
        <taxon>Agaricales</taxon>
        <taxon>Marasmiineae</taxon>
        <taxon>Mycenaceae</taxon>
        <taxon>Mycena</taxon>
    </lineage>
</organism>
<sequence>MHPLSPAAAASTTSCRDCAVALRTGVPTPRAVIFGASSGYSAFLRQYTLHDSFREQRPGAQYGRDQYHHQHHPYLRPCQQHHSQHRCPSPSDTTAMFDAPTCANPPCLDCYYAGVLADTYTGRLTRLAAHQQVLYHDLIAGEARYPILTKRRCSDKRQAARMRRERAWHVSPIASLFPALVDRKSLAKTESMAEQSEEADTEMQQFIIIF</sequence>
<evidence type="ECO:0000313" key="2">
    <source>
        <dbReference type="Proteomes" id="UP000623467"/>
    </source>
</evidence>
<dbReference type="Proteomes" id="UP000623467">
    <property type="component" value="Unassembled WGS sequence"/>
</dbReference>
<keyword evidence="2" id="KW-1185">Reference proteome</keyword>
<evidence type="ECO:0000313" key="1">
    <source>
        <dbReference type="EMBL" id="KAF7347996.1"/>
    </source>
</evidence>
<dbReference type="EMBL" id="JACAZH010000017">
    <property type="protein sequence ID" value="KAF7347996.1"/>
    <property type="molecule type" value="Genomic_DNA"/>
</dbReference>
<protein>
    <submittedName>
        <fullName evidence="1">Uncharacterized protein</fullName>
    </submittedName>
</protein>
<reference evidence="1" key="1">
    <citation type="submission" date="2020-05" db="EMBL/GenBank/DDBJ databases">
        <title>Mycena genomes resolve the evolution of fungal bioluminescence.</title>
        <authorList>
            <person name="Tsai I.J."/>
        </authorList>
    </citation>
    <scope>NUCLEOTIDE SEQUENCE</scope>
    <source>
        <strain evidence="1">160909Yilan</strain>
    </source>
</reference>
<comment type="caution">
    <text evidence="1">The sequence shown here is derived from an EMBL/GenBank/DDBJ whole genome shotgun (WGS) entry which is preliminary data.</text>
</comment>
<dbReference type="AlphaFoldDB" id="A0A8H7CU07"/>
<gene>
    <name evidence="1" type="ORF">MSAN_01751700</name>
</gene>
<proteinExistence type="predicted"/>
<accession>A0A8H7CU07</accession>